<keyword evidence="6 10" id="KW-0274">FAD</keyword>
<protein>
    <recommendedName>
        <fullName evidence="2 10">FAD:protein FMN transferase</fullName>
        <ecNumber evidence="1 10">2.7.1.180</ecNumber>
    </recommendedName>
    <alternativeName>
        <fullName evidence="8 10">Flavin transferase</fullName>
    </alternativeName>
</protein>
<dbReference type="InterPro" id="IPR024932">
    <property type="entry name" value="ApbE"/>
</dbReference>
<evidence type="ECO:0000256" key="7">
    <source>
        <dbReference type="ARBA" id="ARBA00022842"/>
    </source>
</evidence>
<dbReference type="GO" id="GO:0046872">
    <property type="term" value="F:metal ion binding"/>
    <property type="evidence" value="ECO:0007669"/>
    <property type="project" value="UniProtKB-UniRule"/>
</dbReference>
<dbReference type="InterPro" id="IPR003374">
    <property type="entry name" value="ApbE-like_sf"/>
</dbReference>
<proteinExistence type="inferred from homology"/>
<comment type="catalytic activity">
    <reaction evidence="9 10">
        <text>L-threonyl-[protein] + FAD = FMN-L-threonyl-[protein] + AMP + H(+)</text>
        <dbReference type="Rhea" id="RHEA:36847"/>
        <dbReference type="Rhea" id="RHEA-COMP:11060"/>
        <dbReference type="Rhea" id="RHEA-COMP:11061"/>
        <dbReference type="ChEBI" id="CHEBI:15378"/>
        <dbReference type="ChEBI" id="CHEBI:30013"/>
        <dbReference type="ChEBI" id="CHEBI:57692"/>
        <dbReference type="ChEBI" id="CHEBI:74257"/>
        <dbReference type="ChEBI" id="CHEBI:456215"/>
        <dbReference type="EC" id="2.7.1.180"/>
    </reaction>
</comment>
<gene>
    <name evidence="12" type="ORF">IMF26_08045</name>
</gene>
<dbReference type="GO" id="GO:0016740">
    <property type="term" value="F:transferase activity"/>
    <property type="evidence" value="ECO:0007669"/>
    <property type="project" value="UniProtKB-UniRule"/>
</dbReference>
<evidence type="ECO:0000256" key="11">
    <source>
        <dbReference type="PIRSR" id="PIRSR006268-2"/>
    </source>
</evidence>
<dbReference type="Gene3D" id="3.10.520.10">
    <property type="entry name" value="ApbE-like domains"/>
    <property type="match status" value="1"/>
</dbReference>
<feature type="binding site" evidence="11">
    <location>
        <position position="284"/>
    </location>
    <ligand>
        <name>Mg(2+)</name>
        <dbReference type="ChEBI" id="CHEBI:18420"/>
    </ligand>
</feature>
<evidence type="ECO:0000256" key="8">
    <source>
        <dbReference type="ARBA" id="ARBA00031306"/>
    </source>
</evidence>
<dbReference type="AlphaFoldDB" id="A0AAT9LDV6"/>
<evidence type="ECO:0000256" key="9">
    <source>
        <dbReference type="ARBA" id="ARBA00048540"/>
    </source>
</evidence>
<keyword evidence="5 10" id="KW-0479">Metal-binding</keyword>
<feature type="binding site" evidence="11">
    <location>
        <position position="280"/>
    </location>
    <ligand>
        <name>Mg(2+)</name>
        <dbReference type="ChEBI" id="CHEBI:18420"/>
    </ligand>
</feature>
<evidence type="ECO:0000256" key="6">
    <source>
        <dbReference type="ARBA" id="ARBA00022827"/>
    </source>
</evidence>
<dbReference type="SUPFAM" id="SSF143631">
    <property type="entry name" value="ApbE-like"/>
    <property type="match status" value="1"/>
</dbReference>
<dbReference type="KEGG" id="fcz:IMF26_08045"/>
<evidence type="ECO:0000256" key="2">
    <source>
        <dbReference type="ARBA" id="ARBA00016337"/>
    </source>
</evidence>
<dbReference type="PANTHER" id="PTHR30040">
    <property type="entry name" value="THIAMINE BIOSYNTHESIS LIPOPROTEIN APBE"/>
    <property type="match status" value="1"/>
</dbReference>
<evidence type="ECO:0000256" key="10">
    <source>
        <dbReference type="PIRNR" id="PIRNR006268"/>
    </source>
</evidence>
<evidence type="ECO:0000256" key="1">
    <source>
        <dbReference type="ARBA" id="ARBA00011955"/>
    </source>
</evidence>
<dbReference type="EMBL" id="CP062796">
    <property type="protein sequence ID" value="QUL98010.1"/>
    <property type="molecule type" value="Genomic_DNA"/>
</dbReference>
<comment type="cofactor">
    <cofactor evidence="11">
        <name>Mg(2+)</name>
        <dbReference type="ChEBI" id="CHEBI:18420"/>
    </cofactor>
    <cofactor evidence="11">
        <name>Mn(2+)</name>
        <dbReference type="ChEBI" id="CHEBI:29035"/>
    </cofactor>
    <text evidence="11">Magnesium. Can also use manganese.</text>
</comment>
<evidence type="ECO:0000256" key="4">
    <source>
        <dbReference type="ARBA" id="ARBA00022679"/>
    </source>
</evidence>
<organism evidence="12">
    <name type="scientific">Candidatus Fermentithermobacillus carboniphilus</name>
    <dbReference type="NCBI Taxonomy" id="3085328"/>
    <lineage>
        <taxon>Bacteria</taxon>
        <taxon>Bacillati</taxon>
        <taxon>Bacillota</taxon>
        <taxon>Candidatus Fermentithermobacillia</taxon>
        <taxon>Candidatus Fermentithermobacillales</taxon>
        <taxon>Candidatus Fermentithermobacillaceae</taxon>
        <taxon>Candidatus Fermentithermobacillus</taxon>
    </lineage>
</organism>
<keyword evidence="7 10" id="KW-0460">Magnesium</keyword>
<dbReference type="PANTHER" id="PTHR30040:SF2">
    <property type="entry name" value="FAD:PROTEIN FMN TRANSFERASE"/>
    <property type="match status" value="1"/>
</dbReference>
<accession>A0AAT9LDV6</accession>
<keyword evidence="4 10" id="KW-0808">Transferase</keyword>
<name>A0AAT9LDV6_9FIRM</name>
<feature type="binding site" evidence="11">
    <location>
        <position position="168"/>
    </location>
    <ligand>
        <name>Mg(2+)</name>
        <dbReference type="ChEBI" id="CHEBI:18420"/>
    </ligand>
</feature>
<dbReference type="Pfam" id="PF02424">
    <property type="entry name" value="ApbE"/>
    <property type="match status" value="1"/>
</dbReference>
<evidence type="ECO:0000256" key="3">
    <source>
        <dbReference type="ARBA" id="ARBA00022630"/>
    </source>
</evidence>
<reference evidence="12" key="2">
    <citation type="journal article" date="2023" name="Biology">
        <title>Prokaryotic Life Associated with Coal-Fire Gas Vents Revealed by Metagenomics.</title>
        <authorList>
            <person name="Kadnikov V.V."/>
            <person name="Mardanov A.V."/>
            <person name="Beletsky A.V."/>
            <person name="Karnachuk O.V."/>
            <person name="Ravin N.V."/>
        </authorList>
    </citation>
    <scope>NUCLEOTIDE SEQUENCE</scope>
    <source>
        <strain evidence="12">Bu02</strain>
    </source>
</reference>
<sequence length="327" mass="35329">MLLAVLLAAGVPGCGLLASRGKPVEKEAYGIMDTDVTVKAYGRKAESAIDKAILEMKRLDALLSAYNPESEVAAINREAGTKPVKVSPDTLFVIQRAVYFAEISGGAFDPTVLPLMKLWGFGSGSYRVPRDDEIKEALKLVDYRKIRINAEESTVYLEEKGMGIDLGAIAKGYAVDKMAEILRKEGITSFLINAGGNVYAGGLKPDQTMWRVGVTDPRNPGTILGVMPAKDMALVSSGDYQRYFEKDGVRYHHIVDPRTGYPSRTSHGTTVFLPSSTDADGLSTTLFILGPDESERVMSRFAGIGAIFVKGDGTVVTKGLVDGFEFK</sequence>
<dbReference type="PIRSF" id="PIRSF006268">
    <property type="entry name" value="ApbE"/>
    <property type="match status" value="1"/>
</dbReference>
<evidence type="ECO:0000256" key="5">
    <source>
        <dbReference type="ARBA" id="ARBA00022723"/>
    </source>
</evidence>
<evidence type="ECO:0000313" key="12">
    <source>
        <dbReference type="EMBL" id="QUL98010.1"/>
    </source>
</evidence>
<reference evidence="12" key="1">
    <citation type="submission" date="2020-10" db="EMBL/GenBank/DDBJ databases">
        <authorList>
            <person name="Kadnikov V."/>
            <person name="Beletsky A.V."/>
            <person name="Mardanov A.V."/>
            <person name="Karnachuk O.V."/>
            <person name="Ravin N.V."/>
        </authorList>
    </citation>
    <scope>NUCLEOTIDE SEQUENCE</scope>
    <source>
        <strain evidence="12">Bu02</strain>
    </source>
</reference>
<dbReference type="EC" id="2.7.1.180" evidence="1 10"/>
<comment type="similarity">
    <text evidence="10">Belongs to the ApbE family.</text>
</comment>
<keyword evidence="3 10" id="KW-0285">Flavoprotein</keyword>